<feature type="compositionally biased region" description="Low complexity" evidence="1">
    <location>
        <begin position="665"/>
        <end position="683"/>
    </location>
</feature>
<evidence type="ECO:0000313" key="4">
    <source>
        <dbReference type="EMBL" id="GFR78817.1"/>
    </source>
</evidence>
<feature type="compositionally biased region" description="Polar residues" evidence="1">
    <location>
        <begin position="499"/>
        <end position="540"/>
    </location>
</feature>
<feature type="compositionally biased region" description="Low complexity" evidence="1">
    <location>
        <begin position="293"/>
        <end position="302"/>
    </location>
</feature>
<dbReference type="AlphaFoldDB" id="A0AAV4FZE9"/>
<feature type="compositionally biased region" description="Basic and acidic residues" evidence="1">
    <location>
        <begin position="322"/>
        <end position="364"/>
    </location>
</feature>
<name>A0AAV4FZE9_9GAST</name>
<feature type="region of interest" description="Disordered" evidence="1">
    <location>
        <begin position="765"/>
        <end position="808"/>
    </location>
</feature>
<gene>
    <name evidence="4" type="ORF">ElyMa_004004600</name>
</gene>
<feature type="compositionally biased region" description="Basic and acidic residues" evidence="1">
    <location>
        <begin position="200"/>
        <end position="213"/>
    </location>
</feature>
<dbReference type="InterPro" id="IPR003961">
    <property type="entry name" value="FN3_dom"/>
</dbReference>
<dbReference type="PANTHER" id="PTHR12460">
    <property type="entry name" value="CYCLIN-DEPENDENT KINASE INHIBITOR-RELATED PROTEIN"/>
    <property type="match status" value="1"/>
</dbReference>
<feature type="compositionally biased region" description="Basic and acidic residues" evidence="1">
    <location>
        <begin position="230"/>
        <end position="287"/>
    </location>
</feature>
<feature type="domain" description="Fibronectin type-III" evidence="3">
    <location>
        <begin position="37"/>
        <end position="138"/>
    </location>
</feature>
<feature type="region of interest" description="Disordered" evidence="1">
    <location>
        <begin position="494"/>
        <end position="574"/>
    </location>
</feature>
<keyword evidence="5" id="KW-1185">Reference proteome</keyword>
<dbReference type="PANTHER" id="PTHR12460:SF0">
    <property type="entry name" value="CID DOMAIN-CONTAINING PROTEIN-RELATED"/>
    <property type="match status" value="1"/>
</dbReference>
<feature type="transmembrane region" description="Helical" evidence="2">
    <location>
        <begin position="459"/>
        <end position="483"/>
    </location>
</feature>
<evidence type="ECO:0000256" key="1">
    <source>
        <dbReference type="SAM" id="MobiDB-lite"/>
    </source>
</evidence>
<feature type="compositionally biased region" description="Low complexity" evidence="1">
    <location>
        <begin position="717"/>
        <end position="746"/>
    </location>
</feature>
<keyword evidence="2" id="KW-0472">Membrane</keyword>
<feature type="compositionally biased region" description="Polar residues" evidence="1">
    <location>
        <begin position="188"/>
        <end position="199"/>
    </location>
</feature>
<comment type="caution">
    <text evidence="4">The sequence shown here is derived from an EMBL/GenBank/DDBJ whole genome shotgun (WGS) entry which is preliminary data.</text>
</comment>
<proteinExistence type="predicted"/>
<keyword evidence="2" id="KW-0812">Transmembrane</keyword>
<protein>
    <recommendedName>
        <fullName evidence="3">Fibronectin type-III domain-containing protein</fullName>
    </recommendedName>
</protein>
<evidence type="ECO:0000313" key="5">
    <source>
        <dbReference type="Proteomes" id="UP000762676"/>
    </source>
</evidence>
<feature type="region of interest" description="Disordered" evidence="1">
    <location>
        <begin position="145"/>
        <end position="452"/>
    </location>
</feature>
<dbReference type="Proteomes" id="UP000762676">
    <property type="component" value="Unassembled WGS sequence"/>
</dbReference>
<feature type="region of interest" description="Disordered" evidence="1">
    <location>
        <begin position="648"/>
        <end position="746"/>
    </location>
</feature>
<accession>A0AAV4FZE9</accession>
<evidence type="ECO:0000259" key="3">
    <source>
        <dbReference type="PROSITE" id="PS50853"/>
    </source>
</evidence>
<dbReference type="EMBL" id="BMAT01008143">
    <property type="protein sequence ID" value="GFR78817.1"/>
    <property type="molecule type" value="Genomic_DNA"/>
</dbReference>
<feature type="compositionally biased region" description="Polar residues" evidence="1">
    <location>
        <begin position="564"/>
        <end position="574"/>
    </location>
</feature>
<reference evidence="4 5" key="1">
    <citation type="journal article" date="2021" name="Elife">
        <title>Chloroplast acquisition without the gene transfer in kleptoplastic sea slugs, Plakobranchus ocellatus.</title>
        <authorList>
            <person name="Maeda T."/>
            <person name="Takahashi S."/>
            <person name="Yoshida T."/>
            <person name="Shimamura S."/>
            <person name="Takaki Y."/>
            <person name="Nagai Y."/>
            <person name="Toyoda A."/>
            <person name="Suzuki Y."/>
            <person name="Arimoto A."/>
            <person name="Ishii H."/>
            <person name="Satoh N."/>
            <person name="Nishiyama T."/>
            <person name="Hasebe M."/>
            <person name="Maruyama T."/>
            <person name="Minagawa J."/>
            <person name="Obokata J."/>
            <person name="Shigenobu S."/>
        </authorList>
    </citation>
    <scope>NUCLEOTIDE SEQUENCE [LARGE SCALE GENOMIC DNA]</scope>
</reference>
<dbReference type="GO" id="GO:0000993">
    <property type="term" value="F:RNA polymerase II complex binding"/>
    <property type="evidence" value="ECO:0007669"/>
    <property type="project" value="TreeGrafter"/>
</dbReference>
<organism evidence="4 5">
    <name type="scientific">Elysia marginata</name>
    <dbReference type="NCBI Taxonomy" id="1093978"/>
    <lineage>
        <taxon>Eukaryota</taxon>
        <taxon>Metazoa</taxon>
        <taxon>Spiralia</taxon>
        <taxon>Lophotrochozoa</taxon>
        <taxon>Mollusca</taxon>
        <taxon>Gastropoda</taxon>
        <taxon>Heterobranchia</taxon>
        <taxon>Euthyneura</taxon>
        <taxon>Panpulmonata</taxon>
        <taxon>Sacoglossa</taxon>
        <taxon>Placobranchoidea</taxon>
        <taxon>Plakobranchidae</taxon>
        <taxon>Elysia</taxon>
    </lineage>
</organism>
<feature type="compositionally biased region" description="Polar residues" evidence="1">
    <location>
        <begin position="437"/>
        <end position="447"/>
    </location>
</feature>
<dbReference type="PROSITE" id="PS50853">
    <property type="entry name" value="FN3"/>
    <property type="match status" value="1"/>
</dbReference>
<dbReference type="GO" id="GO:0031124">
    <property type="term" value="P:mRNA 3'-end processing"/>
    <property type="evidence" value="ECO:0007669"/>
    <property type="project" value="TreeGrafter"/>
</dbReference>
<sequence>MSSQLWAKKSLVSLPERWALTVGYCCGSSNESTSGSGPGAVVCVSAWSPTSLEVRWSRDTRSSGSDLSQVKKWILTVAATRDRRRVVSFVTLRSSVSRHIVRALSPNTIYYVFLDSVDWNDWYVTMTSRPIPVRTLAIGESRTTAAVKTTTTTTTTTTSTTTKSTSTPPKHTEDPAGKGRFGEGSGNGSQRVTPSQTIPNKEEDTGEKNEMRSNGKNNVRKTETVSGNKQEAEVDYRGDSDRRANPKTTEEAGDEQRRRPNRERETTAADTTSTRKLEVDRGIDRRRQNGQQTTKATRTSVKTTHREEELSRRRRPNSGGDLGKEYRRQEERVDQRRREETVDQRRQEERVDQRRRVINRRTEAPHIPVRPTKPGIVLPSKNTARPLRPKTTALRSGRMDPFSSGFKPKNTTTVVSSEPTAASTIESIRQRDVNISEADSGSNGNQSEGRDKGDAGRRLLWWVLVTCGAGGGLFLALVMITVFTKHRKRSVKCPHLEQELSQTSRSSSKLNDVTSGTSRDNPNIPSINVNKPTNSRSYSAENGYIRAPSKSQRRPPLPPVSENAAKTSAYSMNSAERQREELSIYATVGDHLLTPDPARVVSIISWGSEFDILEEPKPGVYGNMSTAKSLDKVYGNLDLTYSNLTSATTMATSTQPQPQPPPPSSSSSIPAPTTAATTIPAQPDKLTSPHPYAVPRRQTSSSSVPNFLAPPPPPTSPTYAPQQSFSPSLQQQQQQQQLPTPLPGLDLPKEQLQQLVMLLLSTSSGDTNVDQLTPSSPSSPSATNAESTVQPTSPTYLVPKSPLSRKPQ</sequence>
<keyword evidence="2" id="KW-1133">Transmembrane helix</keyword>
<feature type="compositionally biased region" description="Basic and acidic residues" evidence="1">
    <location>
        <begin position="170"/>
        <end position="181"/>
    </location>
</feature>
<feature type="compositionally biased region" description="Polar residues" evidence="1">
    <location>
        <begin position="782"/>
        <end position="795"/>
    </location>
</feature>
<feature type="compositionally biased region" description="Polar residues" evidence="1">
    <location>
        <begin position="409"/>
        <end position="427"/>
    </location>
</feature>
<feature type="compositionally biased region" description="Low complexity" evidence="1">
    <location>
        <begin position="145"/>
        <end position="167"/>
    </location>
</feature>
<evidence type="ECO:0000256" key="2">
    <source>
        <dbReference type="SAM" id="Phobius"/>
    </source>
</evidence>